<feature type="domain" description="HPt" evidence="3">
    <location>
        <begin position="35"/>
        <end position="139"/>
    </location>
</feature>
<organism evidence="4 5">
    <name type="scientific">Ophiocordyceps sinensis</name>
    <dbReference type="NCBI Taxonomy" id="72228"/>
    <lineage>
        <taxon>Eukaryota</taxon>
        <taxon>Fungi</taxon>
        <taxon>Dikarya</taxon>
        <taxon>Ascomycota</taxon>
        <taxon>Pezizomycotina</taxon>
        <taxon>Sordariomycetes</taxon>
        <taxon>Hypocreomycetidae</taxon>
        <taxon>Hypocreales</taxon>
        <taxon>Ophiocordycipitaceae</taxon>
        <taxon>Ophiocordyceps</taxon>
    </lineage>
</organism>
<dbReference type="CDD" id="cd00088">
    <property type="entry name" value="HPT"/>
    <property type="match status" value="1"/>
</dbReference>
<dbReference type="GO" id="GO:0009927">
    <property type="term" value="F:histidine phosphotransfer kinase activity"/>
    <property type="evidence" value="ECO:0007669"/>
    <property type="project" value="InterPro"/>
</dbReference>
<dbReference type="PANTHER" id="PTHR28242">
    <property type="entry name" value="PHOSPHORELAY INTERMEDIATE PROTEIN YPD1"/>
    <property type="match status" value="1"/>
</dbReference>
<dbReference type="EMBL" id="JAAVMX010000005">
    <property type="protein sequence ID" value="KAF4508358.1"/>
    <property type="molecule type" value="Genomic_DNA"/>
</dbReference>
<comment type="caution">
    <text evidence="4">The sequence shown here is derived from an EMBL/GenBank/DDBJ whole genome shotgun (WGS) entry which is preliminary data.</text>
</comment>
<evidence type="ECO:0000259" key="3">
    <source>
        <dbReference type="PROSITE" id="PS50894"/>
    </source>
</evidence>
<keyword evidence="5" id="KW-1185">Reference proteome</keyword>
<dbReference type="GO" id="GO:0005634">
    <property type="term" value="C:nucleus"/>
    <property type="evidence" value="ECO:0007669"/>
    <property type="project" value="TreeGrafter"/>
</dbReference>
<reference evidence="4 5" key="1">
    <citation type="journal article" date="2020" name="Genome Biol. Evol.">
        <title>A new high-quality draft genome assembly of the Chinese cordyceps Ophiocordyceps sinensis.</title>
        <authorList>
            <person name="Shu R."/>
            <person name="Zhang J."/>
            <person name="Meng Q."/>
            <person name="Zhang H."/>
            <person name="Zhou G."/>
            <person name="Li M."/>
            <person name="Wu P."/>
            <person name="Zhao Y."/>
            <person name="Chen C."/>
            <person name="Qin Q."/>
        </authorList>
    </citation>
    <scope>NUCLEOTIDE SEQUENCE [LARGE SCALE GENOMIC DNA]</scope>
    <source>
        <strain evidence="4 5">IOZ07</strain>
    </source>
</reference>
<dbReference type="AlphaFoldDB" id="A0A8H4PQ33"/>
<gene>
    <name evidence="4" type="ORF">G6O67_004748</name>
</gene>
<keyword evidence="2" id="KW-0175">Coiled coil</keyword>
<accession>A0A8H4PQ33</accession>
<dbReference type="Pfam" id="PF01627">
    <property type="entry name" value="Hpt"/>
    <property type="match status" value="1"/>
</dbReference>
<feature type="modified residue" description="Phosphohistidine" evidence="1">
    <location>
        <position position="74"/>
    </location>
</feature>
<dbReference type="InterPro" id="IPR036641">
    <property type="entry name" value="HPT_dom_sf"/>
</dbReference>
<evidence type="ECO:0000256" key="1">
    <source>
        <dbReference type="PROSITE-ProRule" id="PRU00110"/>
    </source>
</evidence>
<evidence type="ECO:0000313" key="5">
    <source>
        <dbReference type="Proteomes" id="UP000557566"/>
    </source>
</evidence>
<evidence type="ECO:0000313" key="4">
    <source>
        <dbReference type="EMBL" id="KAF4508358.1"/>
    </source>
</evidence>
<keyword evidence="1" id="KW-0597">Phosphoprotein</keyword>
<dbReference type="InterPro" id="IPR008207">
    <property type="entry name" value="Sig_transdc_His_kin_Hpt_dom"/>
</dbReference>
<feature type="coiled-coil region" evidence="2">
    <location>
        <begin position="122"/>
        <end position="149"/>
    </location>
</feature>
<dbReference type="GO" id="GO:0043424">
    <property type="term" value="F:protein histidine kinase binding"/>
    <property type="evidence" value="ECO:0007669"/>
    <property type="project" value="InterPro"/>
</dbReference>
<dbReference type="Proteomes" id="UP000557566">
    <property type="component" value="Unassembled WGS sequence"/>
</dbReference>
<dbReference type="GO" id="GO:0000160">
    <property type="term" value="P:phosphorelay signal transduction system"/>
    <property type="evidence" value="ECO:0007669"/>
    <property type="project" value="InterPro"/>
</dbReference>
<protein>
    <recommendedName>
        <fullName evidence="3">HPt domain-containing protein</fullName>
    </recommendedName>
</protein>
<dbReference type="PANTHER" id="PTHR28242:SF52">
    <property type="entry name" value="PHOSPHORELAY INTERMEDIATE PROTEIN YPD1"/>
    <property type="match status" value="1"/>
</dbReference>
<dbReference type="SUPFAM" id="SSF47226">
    <property type="entry name" value="Histidine-containing phosphotransfer domain, HPT domain"/>
    <property type="match status" value="1"/>
</dbReference>
<dbReference type="PROSITE" id="PS50894">
    <property type="entry name" value="HPT"/>
    <property type="match status" value="1"/>
</dbReference>
<dbReference type="GO" id="GO:0005737">
    <property type="term" value="C:cytoplasm"/>
    <property type="evidence" value="ECO:0007669"/>
    <property type="project" value="TreeGrafter"/>
</dbReference>
<evidence type="ECO:0000256" key="2">
    <source>
        <dbReference type="SAM" id="Coils"/>
    </source>
</evidence>
<dbReference type="Gene3D" id="1.20.120.160">
    <property type="entry name" value="HPT domain"/>
    <property type="match status" value="1"/>
</dbReference>
<dbReference type="SMART" id="SM00073">
    <property type="entry name" value="HPT"/>
    <property type="match status" value="1"/>
</dbReference>
<dbReference type="InterPro" id="IPR045871">
    <property type="entry name" value="AHP1-5/YPD1"/>
</dbReference>
<name>A0A8H4PQ33_9HYPO</name>
<sequence>MATADDQRSCKEDILGDLVDVNTFDQILEMDEPSDQEFSKSIVFGFFDQAEETFISMDEALDSENLQKLSELGHFLKGSSATLGLVKVREGCENIERYGKMEDGDGNTEDGDGKELDTDACLKKIKVALEDVKKQYQDVERALRKFYDDRDEA</sequence>
<proteinExistence type="predicted"/>